<comment type="caution">
    <text evidence="1">The sequence shown here is derived from an EMBL/GenBank/DDBJ whole genome shotgun (WGS) entry which is preliminary data.</text>
</comment>
<dbReference type="GO" id="GO:0016853">
    <property type="term" value="F:isomerase activity"/>
    <property type="evidence" value="ECO:0007669"/>
    <property type="project" value="UniProtKB-KW"/>
</dbReference>
<dbReference type="CDD" id="cd02208">
    <property type="entry name" value="cupin_RmlC-like"/>
    <property type="match status" value="1"/>
</dbReference>
<proteinExistence type="predicted"/>
<accession>A0A561SR02</accession>
<protein>
    <submittedName>
        <fullName evidence="1">Mannose-6-phosphate isomerase-like protein (Cupin superfamily)</fullName>
    </submittedName>
</protein>
<reference evidence="1 2" key="1">
    <citation type="submission" date="2019-06" db="EMBL/GenBank/DDBJ databases">
        <title>Sequencing the genomes of 1000 actinobacteria strains.</title>
        <authorList>
            <person name="Klenk H.-P."/>
        </authorList>
    </citation>
    <scope>NUCLEOTIDE SEQUENCE [LARGE SCALE GENOMIC DNA]</scope>
    <source>
        <strain evidence="1 2">DSM 45671</strain>
    </source>
</reference>
<keyword evidence="2" id="KW-1185">Reference proteome</keyword>
<dbReference type="OrthoDB" id="6058at2"/>
<keyword evidence="1" id="KW-0413">Isomerase</keyword>
<dbReference type="EMBL" id="VIWU01000001">
    <property type="protein sequence ID" value="TWF77275.1"/>
    <property type="molecule type" value="Genomic_DNA"/>
</dbReference>
<dbReference type="Proteomes" id="UP000321261">
    <property type="component" value="Unassembled WGS sequence"/>
</dbReference>
<name>A0A561SR02_9PSEU</name>
<dbReference type="SUPFAM" id="SSF51182">
    <property type="entry name" value="RmlC-like cupins"/>
    <property type="match status" value="1"/>
</dbReference>
<evidence type="ECO:0000313" key="2">
    <source>
        <dbReference type="Proteomes" id="UP000321261"/>
    </source>
</evidence>
<evidence type="ECO:0000313" key="1">
    <source>
        <dbReference type="EMBL" id="TWF77275.1"/>
    </source>
</evidence>
<dbReference type="RefSeq" id="WP_147256483.1">
    <property type="nucleotide sequence ID" value="NZ_VIWU01000001.1"/>
</dbReference>
<gene>
    <name evidence="1" type="ORF">FHX44_113180</name>
</gene>
<dbReference type="InterPro" id="IPR014710">
    <property type="entry name" value="RmlC-like_jellyroll"/>
</dbReference>
<dbReference type="InterPro" id="IPR011051">
    <property type="entry name" value="RmlC_Cupin_sf"/>
</dbReference>
<dbReference type="AlphaFoldDB" id="A0A561SR02"/>
<dbReference type="Gene3D" id="2.60.120.10">
    <property type="entry name" value="Jelly Rolls"/>
    <property type="match status" value="1"/>
</dbReference>
<sequence length="146" mass="15896">MNGTEGFNPNRADRAACLERIEKAVQAVGRRLNSEIITSRDAQAPELRDALAIENVPNGFTKHQLPVYLSESSFLFVTVAEPGAASTTHSHDEGDGIRFIVSGSIEYEGVELTAGDWMFVPRGAEYSFTTGRMGAVMCYCYCCCCA</sequence>
<organism evidence="1 2">
    <name type="scientific">Pseudonocardia hierapolitana</name>
    <dbReference type="NCBI Taxonomy" id="1128676"/>
    <lineage>
        <taxon>Bacteria</taxon>
        <taxon>Bacillati</taxon>
        <taxon>Actinomycetota</taxon>
        <taxon>Actinomycetes</taxon>
        <taxon>Pseudonocardiales</taxon>
        <taxon>Pseudonocardiaceae</taxon>
        <taxon>Pseudonocardia</taxon>
    </lineage>
</organism>